<feature type="non-terminal residue" evidence="2">
    <location>
        <position position="257"/>
    </location>
</feature>
<feature type="region of interest" description="Disordered" evidence="1">
    <location>
        <begin position="178"/>
        <end position="257"/>
    </location>
</feature>
<feature type="compositionally biased region" description="Basic residues" evidence="1">
    <location>
        <begin position="244"/>
        <end position="257"/>
    </location>
</feature>
<evidence type="ECO:0000313" key="2">
    <source>
        <dbReference type="EMBL" id="CAA9541026.1"/>
    </source>
</evidence>
<name>A0A6J4U5K3_9BACT</name>
<proteinExistence type="predicted"/>
<sequence>ETTCGSNRPRYRRQPHERHRCGRLPPPCRAGRGHRLHPLPRLRPRPVRRPERRPGADRGRCPEPRCELRGDRLRSLGTRRLDAADGGCLVADRRDRHPGQQRRVLHSRRLGYPDRGIAGPALRRQSSRHGDADRGIRSPLHQRHGRAGRQFQLRSAPGLDAERTRLRQLEGRDHCLYAEHRAGSGATGHHRQRDQPRPDRHRLDVRRAQGEPDRQHAFRPHWSAGGRRPARRLARERRGELGHRPGHQLRGRLGPRL</sequence>
<organism evidence="2">
    <name type="scientific">uncultured Thermomicrobiales bacterium</name>
    <dbReference type="NCBI Taxonomy" id="1645740"/>
    <lineage>
        <taxon>Bacteria</taxon>
        <taxon>Pseudomonadati</taxon>
        <taxon>Thermomicrobiota</taxon>
        <taxon>Thermomicrobia</taxon>
        <taxon>Thermomicrobiales</taxon>
        <taxon>environmental samples</taxon>
    </lineage>
</organism>
<feature type="non-terminal residue" evidence="2">
    <location>
        <position position="1"/>
    </location>
</feature>
<keyword evidence="2" id="KW-0560">Oxidoreductase</keyword>
<feature type="region of interest" description="Disordered" evidence="1">
    <location>
        <begin position="95"/>
        <end position="160"/>
    </location>
</feature>
<accession>A0A6J4U5K3</accession>
<reference evidence="2" key="1">
    <citation type="submission" date="2020-02" db="EMBL/GenBank/DDBJ databases">
        <authorList>
            <person name="Meier V. D."/>
        </authorList>
    </citation>
    <scope>NUCLEOTIDE SEQUENCE</scope>
    <source>
        <strain evidence="2">AVDCRST_MAG87</strain>
    </source>
</reference>
<dbReference type="EMBL" id="CADCWJ010000027">
    <property type="protein sequence ID" value="CAA9541026.1"/>
    <property type="molecule type" value="Genomic_DNA"/>
</dbReference>
<dbReference type="GO" id="GO:0004316">
    <property type="term" value="F:3-oxoacyl-[acyl-carrier-protein] reductase (NADPH) activity"/>
    <property type="evidence" value="ECO:0007669"/>
    <property type="project" value="UniProtKB-EC"/>
</dbReference>
<feature type="compositionally biased region" description="Basic and acidic residues" evidence="1">
    <location>
        <begin position="48"/>
        <end position="65"/>
    </location>
</feature>
<dbReference type="AlphaFoldDB" id="A0A6J4U5K3"/>
<gene>
    <name evidence="2" type="ORF">AVDCRST_MAG87-93</name>
</gene>
<dbReference type="EC" id="1.1.1.100" evidence="2"/>
<feature type="compositionally biased region" description="Basic residues" evidence="1">
    <location>
        <begin position="9"/>
        <end position="22"/>
    </location>
</feature>
<feature type="region of interest" description="Disordered" evidence="1">
    <location>
        <begin position="1"/>
        <end position="65"/>
    </location>
</feature>
<protein>
    <submittedName>
        <fullName evidence="2">3-oxoacyl-[acyl-carrier protein] reductase</fullName>
        <ecNumber evidence="2">1.1.1.100</ecNumber>
    </submittedName>
</protein>
<feature type="compositionally biased region" description="Basic and acidic residues" evidence="1">
    <location>
        <begin position="193"/>
        <end position="216"/>
    </location>
</feature>
<evidence type="ECO:0000256" key="1">
    <source>
        <dbReference type="SAM" id="MobiDB-lite"/>
    </source>
</evidence>
<feature type="compositionally biased region" description="Basic residues" evidence="1">
    <location>
        <begin position="99"/>
        <end position="109"/>
    </location>
</feature>
<feature type="compositionally biased region" description="Basic residues" evidence="1">
    <location>
        <begin position="31"/>
        <end position="47"/>
    </location>
</feature>